<dbReference type="InterPro" id="IPR010272">
    <property type="entry name" value="T6SS_TssF"/>
</dbReference>
<evidence type="ECO:0000313" key="2">
    <source>
        <dbReference type="Proteomes" id="UP000228531"/>
    </source>
</evidence>
<sequence length="639" mass="70847">MKQAFKDAYERELLLLKERAGLFAKDYPGLADRLGGLMEENLDPSIAGLLEGTAFLAARVQLNIDQQFRTFSTELLEQICPDMTAPLPSAMMVQAASQAKPEDLIEGRTLPQGAYIEATFSDATRRIPCRFRLAEPVTFWPIKIGGAAYHATPTALNALGCDSAEVDGGTGRTAAGLVVDLERTDGKPFDGLATDVLPIHFVGAMQEATALYAQIFAGTVRASLRWEDDHGTPTFKRLPPHALQQVGFDQDYPLYGRDERQFPGVSKLLEFFAFSRKFLGCQLTGLAHAFSGIPASKIKLILEFERSNSYLAKHFEPQSLRLFCAPAVNLFEDDAKPISLDKHAHKLPVAPNRTPVTHYEVHRILGVRAQYESNRQKEPVLPLYGIPPVEGATRDVRYYTYHREPRGLNFEERRAGGARFRYEGTQTWLTYYEPPAEQDAKLLFVKVLCSNRHLPEVLSIADATFYLLDDRTVTLTPMGPPTAPREAVAELESDASHRMQAGDNYWRLISLLSLSYRGFIAADGKGNVEAIREILRLFSDVSDQLTTAQINALVDVRARHRARTLKRAGGFHPVRGLEITLTFDEDMLDPALAITLGAALDHFLADYAAISTFTQCVIANTKGKVLKTWPPRGGSGPLL</sequence>
<proteinExistence type="predicted"/>
<reference evidence="1 2" key="1">
    <citation type="submission" date="2017-11" db="EMBL/GenBank/DDBJ databases">
        <title>Genomic Encyclopedia of Archaeal and Bacterial Type Strains, Phase II (KMG-II): From Individual Species to Whole Genera.</title>
        <authorList>
            <person name="Goeker M."/>
        </authorList>
    </citation>
    <scope>NUCLEOTIDE SEQUENCE [LARGE SCALE GENOMIC DNA]</scope>
    <source>
        <strain evidence="1 2">DSM 29128</strain>
    </source>
</reference>
<dbReference type="PANTHER" id="PTHR35370:SF1">
    <property type="entry name" value="TYPE VI SECRETION SYSTEM COMPONENT TSSF1"/>
    <property type="match status" value="1"/>
</dbReference>
<dbReference type="RefSeq" id="WP_100369724.1">
    <property type="nucleotide sequence ID" value="NZ_PGTY01000005.1"/>
</dbReference>
<protein>
    <submittedName>
        <fullName evidence="1">Type VI secretion system protein ImpG</fullName>
    </submittedName>
</protein>
<dbReference type="Proteomes" id="UP000228531">
    <property type="component" value="Unassembled WGS sequence"/>
</dbReference>
<gene>
    <name evidence="1" type="ORF">BC777_3783</name>
</gene>
<dbReference type="NCBIfam" id="TIGR03359">
    <property type="entry name" value="VI_chp_6"/>
    <property type="match status" value="1"/>
</dbReference>
<keyword evidence="2" id="KW-1185">Reference proteome</keyword>
<dbReference type="PANTHER" id="PTHR35370">
    <property type="entry name" value="CYTOPLASMIC PROTEIN-RELATED-RELATED"/>
    <property type="match status" value="1"/>
</dbReference>
<dbReference type="AlphaFoldDB" id="A0A2M8VZZ5"/>
<comment type="caution">
    <text evidence="1">The sequence shown here is derived from an EMBL/GenBank/DDBJ whole genome shotgun (WGS) entry which is preliminary data.</text>
</comment>
<evidence type="ECO:0000313" key="1">
    <source>
        <dbReference type="EMBL" id="PJI84243.1"/>
    </source>
</evidence>
<dbReference type="OrthoDB" id="9763676at2"/>
<dbReference type="EMBL" id="PGTY01000005">
    <property type="protein sequence ID" value="PJI84243.1"/>
    <property type="molecule type" value="Genomic_DNA"/>
</dbReference>
<organism evidence="1 2">
    <name type="scientific">Yoonia maricola</name>
    <dbReference type="NCBI Taxonomy" id="420999"/>
    <lineage>
        <taxon>Bacteria</taxon>
        <taxon>Pseudomonadati</taxon>
        <taxon>Pseudomonadota</taxon>
        <taxon>Alphaproteobacteria</taxon>
        <taxon>Rhodobacterales</taxon>
        <taxon>Paracoccaceae</taxon>
        <taxon>Yoonia</taxon>
    </lineage>
</organism>
<dbReference type="Pfam" id="PF05947">
    <property type="entry name" value="T6SS_TssF"/>
    <property type="match status" value="1"/>
</dbReference>
<accession>A0A2M8VZZ5</accession>
<name>A0A2M8VZZ5_9RHOB</name>